<protein>
    <submittedName>
        <fullName evidence="2">Permease prefix domain 1-containing protein</fullName>
    </submittedName>
</protein>
<feature type="transmembrane region" description="Helical" evidence="1">
    <location>
        <begin position="177"/>
        <end position="197"/>
    </location>
</feature>
<dbReference type="InterPro" id="IPR047928">
    <property type="entry name" value="Perm_prefix_1"/>
</dbReference>
<keyword evidence="3" id="KW-1185">Reference proteome</keyword>
<evidence type="ECO:0000256" key="1">
    <source>
        <dbReference type="SAM" id="Phobius"/>
    </source>
</evidence>
<organism evidence="2 3">
    <name type="scientific">Lederbergia graminis</name>
    <dbReference type="NCBI Taxonomy" id="735518"/>
    <lineage>
        <taxon>Bacteria</taxon>
        <taxon>Bacillati</taxon>
        <taxon>Bacillota</taxon>
        <taxon>Bacilli</taxon>
        <taxon>Bacillales</taxon>
        <taxon>Bacillaceae</taxon>
        <taxon>Lederbergia</taxon>
    </lineage>
</organism>
<dbReference type="NCBIfam" id="NF038403">
    <property type="entry name" value="perm_prefix_1"/>
    <property type="match status" value="1"/>
</dbReference>
<dbReference type="EMBL" id="JBHSMC010000020">
    <property type="protein sequence ID" value="MFC5466015.1"/>
    <property type="molecule type" value="Genomic_DNA"/>
</dbReference>
<accession>A0ABW0LL76</accession>
<dbReference type="Proteomes" id="UP001596147">
    <property type="component" value="Unassembled WGS sequence"/>
</dbReference>
<dbReference type="RefSeq" id="WP_382353328.1">
    <property type="nucleotide sequence ID" value="NZ_JBHSMC010000020.1"/>
</dbReference>
<feature type="transmembrane region" description="Helical" evidence="1">
    <location>
        <begin position="144"/>
        <end position="165"/>
    </location>
</feature>
<keyword evidence="1" id="KW-0472">Membrane</keyword>
<feature type="transmembrane region" description="Helical" evidence="1">
    <location>
        <begin position="45"/>
        <end position="65"/>
    </location>
</feature>
<evidence type="ECO:0000313" key="2">
    <source>
        <dbReference type="EMBL" id="MFC5466015.1"/>
    </source>
</evidence>
<proteinExistence type="predicted"/>
<sequence length="212" mass="25200">MSQYIWKIFSLRDIKYSWVLLSSSILFGITNFIDRLYSDDPLWILISYWISFSIAVLWGALNYISHIRLNSMYKKQDDIRLYVNQLAMSQEDKLELQTYLEDYVQDLIQQGNSEEEAIRDAINQFKVKEFLSLSKNTMFFNLHAHYYLFGWMMVSIVAAILVWVLEATILPYPSMMLTIESIFIVYAIGLFGMFFLYKIIDVTIYKKFHDIF</sequence>
<feature type="transmembrane region" description="Helical" evidence="1">
    <location>
        <begin position="16"/>
        <end position="33"/>
    </location>
</feature>
<keyword evidence="1" id="KW-1133">Transmembrane helix</keyword>
<keyword evidence="1" id="KW-0812">Transmembrane</keyword>
<gene>
    <name evidence="2" type="ORF">ACFPM4_14880</name>
</gene>
<reference evidence="3" key="1">
    <citation type="journal article" date="2019" name="Int. J. Syst. Evol. Microbiol.">
        <title>The Global Catalogue of Microorganisms (GCM) 10K type strain sequencing project: providing services to taxonomists for standard genome sequencing and annotation.</title>
        <authorList>
            <consortium name="The Broad Institute Genomics Platform"/>
            <consortium name="The Broad Institute Genome Sequencing Center for Infectious Disease"/>
            <person name="Wu L."/>
            <person name="Ma J."/>
        </authorList>
    </citation>
    <scope>NUCLEOTIDE SEQUENCE [LARGE SCALE GENOMIC DNA]</scope>
    <source>
        <strain evidence="3">CGMCC 1.12237</strain>
    </source>
</reference>
<name>A0ABW0LL76_9BACI</name>
<evidence type="ECO:0000313" key="3">
    <source>
        <dbReference type="Proteomes" id="UP001596147"/>
    </source>
</evidence>
<comment type="caution">
    <text evidence="2">The sequence shown here is derived from an EMBL/GenBank/DDBJ whole genome shotgun (WGS) entry which is preliminary data.</text>
</comment>